<evidence type="ECO:0000313" key="1">
    <source>
        <dbReference type="EMBL" id="HIX57075.1"/>
    </source>
</evidence>
<dbReference type="InterPro" id="IPR011055">
    <property type="entry name" value="Dup_hybrid_motif"/>
</dbReference>
<organism evidence="1 2">
    <name type="scientific">Candidatus Anaerobiospirillum pullistercoris</name>
    <dbReference type="NCBI Taxonomy" id="2838452"/>
    <lineage>
        <taxon>Bacteria</taxon>
        <taxon>Pseudomonadati</taxon>
        <taxon>Pseudomonadota</taxon>
        <taxon>Gammaproteobacteria</taxon>
        <taxon>Aeromonadales</taxon>
        <taxon>Succinivibrionaceae</taxon>
        <taxon>Anaerobiospirillum</taxon>
    </lineage>
</organism>
<comment type="caution">
    <text evidence="1">The sequence shown here is derived from an EMBL/GenBank/DDBJ whole genome shotgun (WGS) entry which is preliminary data.</text>
</comment>
<sequence length="78" mass="8614">MGENVTLLKQPGEAVKRGEAVLQFEREAIKQAGYDPTIIVICTLPDKVHLQHNEELTADAEVNIKQPVLQLEPPELVG</sequence>
<protein>
    <submittedName>
        <fullName evidence="1">PTS glucose transporter subunit IIA</fullName>
    </submittedName>
</protein>
<name>A0A9D1WDL1_9GAMM</name>
<proteinExistence type="predicted"/>
<keyword evidence="1" id="KW-0762">Sugar transport</keyword>
<accession>A0A9D1WDL1</accession>
<gene>
    <name evidence="1" type="ORF">H9850_06355</name>
</gene>
<keyword evidence="1" id="KW-0813">Transport</keyword>
<dbReference type="Proteomes" id="UP000886829">
    <property type="component" value="Unassembled WGS sequence"/>
</dbReference>
<dbReference type="EMBL" id="DXEV01000126">
    <property type="protein sequence ID" value="HIX57075.1"/>
    <property type="molecule type" value="Genomic_DNA"/>
</dbReference>
<reference evidence="1" key="2">
    <citation type="submission" date="2021-04" db="EMBL/GenBank/DDBJ databases">
        <authorList>
            <person name="Gilroy R."/>
        </authorList>
    </citation>
    <scope>NUCLEOTIDE SEQUENCE</scope>
    <source>
        <strain evidence="1">USASDec5-558</strain>
    </source>
</reference>
<evidence type="ECO:0000313" key="2">
    <source>
        <dbReference type="Proteomes" id="UP000886829"/>
    </source>
</evidence>
<reference evidence="1" key="1">
    <citation type="journal article" date="2021" name="PeerJ">
        <title>Extensive microbial diversity within the chicken gut microbiome revealed by metagenomics and culture.</title>
        <authorList>
            <person name="Gilroy R."/>
            <person name="Ravi A."/>
            <person name="Getino M."/>
            <person name="Pursley I."/>
            <person name="Horton D.L."/>
            <person name="Alikhan N.F."/>
            <person name="Baker D."/>
            <person name="Gharbi K."/>
            <person name="Hall N."/>
            <person name="Watson M."/>
            <person name="Adriaenssens E.M."/>
            <person name="Foster-Nyarko E."/>
            <person name="Jarju S."/>
            <person name="Secka A."/>
            <person name="Antonio M."/>
            <person name="Oren A."/>
            <person name="Chaudhuri R.R."/>
            <person name="La Ragione R."/>
            <person name="Hildebrand F."/>
            <person name="Pallen M.J."/>
        </authorList>
    </citation>
    <scope>NUCLEOTIDE SEQUENCE</scope>
    <source>
        <strain evidence="1">USASDec5-558</strain>
    </source>
</reference>
<dbReference type="AlphaFoldDB" id="A0A9D1WDL1"/>
<dbReference type="Gene3D" id="2.70.70.10">
    <property type="entry name" value="Glucose Permease (Domain IIA)"/>
    <property type="match status" value="1"/>
</dbReference>
<dbReference type="SUPFAM" id="SSF51261">
    <property type="entry name" value="Duplicated hybrid motif"/>
    <property type="match status" value="1"/>
</dbReference>